<dbReference type="PANTHER" id="PTHR24321:SF8">
    <property type="entry name" value="ESTRADIOL 17-BETA-DEHYDROGENASE 8-RELATED"/>
    <property type="match status" value="1"/>
</dbReference>
<gene>
    <name evidence="3" type="ORF">Mth01_46550</name>
</gene>
<dbReference type="FunFam" id="3.40.50.720:FF:000084">
    <property type="entry name" value="Short-chain dehydrogenase reductase"/>
    <property type="match status" value="1"/>
</dbReference>
<keyword evidence="4" id="KW-1185">Reference proteome</keyword>
<dbReference type="SUPFAM" id="SSF51735">
    <property type="entry name" value="NAD(P)-binding Rossmann-fold domains"/>
    <property type="match status" value="1"/>
</dbReference>
<dbReference type="Pfam" id="PF13561">
    <property type="entry name" value="adh_short_C2"/>
    <property type="match status" value="1"/>
</dbReference>
<accession>A0A8J3REL2</accession>
<dbReference type="PRINTS" id="PR00080">
    <property type="entry name" value="SDRFAMILY"/>
</dbReference>
<evidence type="ECO:0000256" key="2">
    <source>
        <dbReference type="ARBA" id="ARBA00023002"/>
    </source>
</evidence>
<dbReference type="PRINTS" id="PR00081">
    <property type="entry name" value="GDHRDH"/>
</dbReference>
<proteinExistence type="inferred from homology"/>
<evidence type="ECO:0000313" key="3">
    <source>
        <dbReference type="EMBL" id="GIH72402.1"/>
    </source>
</evidence>
<reference evidence="3" key="1">
    <citation type="submission" date="2021-01" db="EMBL/GenBank/DDBJ databases">
        <title>Whole genome shotgun sequence of Sphaerimonospora thailandensis NBRC 107569.</title>
        <authorList>
            <person name="Komaki H."/>
            <person name="Tamura T."/>
        </authorList>
    </citation>
    <scope>NUCLEOTIDE SEQUENCE</scope>
    <source>
        <strain evidence="3">NBRC 107569</strain>
    </source>
</reference>
<dbReference type="GO" id="GO:0016491">
    <property type="term" value="F:oxidoreductase activity"/>
    <property type="evidence" value="ECO:0007669"/>
    <property type="project" value="UniProtKB-KW"/>
</dbReference>
<dbReference type="CDD" id="cd05233">
    <property type="entry name" value="SDR_c"/>
    <property type="match status" value="1"/>
</dbReference>
<comment type="similarity">
    <text evidence="1">Belongs to the short-chain dehydrogenases/reductases (SDR) family.</text>
</comment>
<keyword evidence="2" id="KW-0560">Oxidoreductase</keyword>
<evidence type="ECO:0000256" key="1">
    <source>
        <dbReference type="ARBA" id="ARBA00006484"/>
    </source>
</evidence>
<dbReference type="PROSITE" id="PS00061">
    <property type="entry name" value="ADH_SHORT"/>
    <property type="match status" value="1"/>
</dbReference>
<evidence type="ECO:0000313" key="4">
    <source>
        <dbReference type="Proteomes" id="UP000610966"/>
    </source>
</evidence>
<comment type="caution">
    <text evidence="3">The sequence shown here is derived from an EMBL/GenBank/DDBJ whole genome shotgun (WGS) entry which is preliminary data.</text>
</comment>
<dbReference type="RefSeq" id="WP_275409012.1">
    <property type="nucleotide sequence ID" value="NZ_BOOG01000051.1"/>
</dbReference>
<dbReference type="EMBL" id="BOOG01000051">
    <property type="protein sequence ID" value="GIH72402.1"/>
    <property type="molecule type" value="Genomic_DNA"/>
</dbReference>
<dbReference type="PANTHER" id="PTHR24321">
    <property type="entry name" value="DEHYDROGENASES, SHORT CHAIN"/>
    <property type="match status" value="1"/>
</dbReference>
<dbReference type="InterPro" id="IPR020904">
    <property type="entry name" value="Sc_DH/Rdtase_CS"/>
</dbReference>
<organism evidence="3 4">
    <name type="scientific">Sphaerimonospora thailandensis</name>
    <dbReference type="NCBI Taxonomy" id="795644"/>
    <lineage>
        <taxon>Bacteria</taxon>
        <taxon>Bacillati</taxon>
        <taxon>Actinomycetota</taxon>
        <taxon>Actinomycetes</taxon>
        <taxon>Streptosporangiales</taxon>
        <taxon>Streptosporangiaceae</taxon>
        <taxon>Sphaerimonospora</taxon>
    </lineage>
</organism>
<dbReference type="InterPro" id="IPR002347">
    <property type="entry name" value="SDR_fam"/>
</dbReference>
<name>A0A8J3REL2_9ACTN</name>
<sequence length="248" mass="25948">MAFTNRIAFITGAARGIGKAMATDIVTAGGSVVIADIDLAAAEGTVRGLPADRALAVECDVSNVTSVEAAVKIAVAAFGGLDVLINNAALHLMTWNRPVTTLTVDEWRQLMDVNVLGIVNCARACRPYLAQRPGAAVLNISSIAGFESYNAYGVSKLAVRGLTTALAKELAEDGIRVNALAPGAIDSENAMDELPSDLLTDLIQVKQLIKRQGTRADLVQAMRFLCSDTGSFITGETLIVGGGHPLRV</sequence>
<dbReference type="AlphaFoldDB" id="A0A8J3REL2"/>
<dbReference type="InterPro" id="IPR036291">
    <property type="entry name" value="NAD(P)-bd_dom_sf"/>
</dbReference>
<protein>
    <submittedName>
        <fullName evidence="3">Putative oxidoreductase</fullName>
    </submittedName>
</protein>
<dbReference type="Gene3D" id="3.40.50.720">
    <property type="entry name" value="NAD(P)-binding Rossmann-like Domain"/>
    <property type="match status" value="1"/>
</dbReference>
<dbReference type="Proteomes" id="UP000610966">
    <property type="component" value="Unassembled WGS sequence"/>
</dbReference>